<feature type="chain" id="PRO_5031473287" evidence="1">
    <location>
        <begin position="33"/>
        <end position="786"/>
    </location>
</feature>
<evidence type="ECO:0000256" key="1">
    <source>
        <dbReference type="SAM" id="SignalP"/>
    </source>
</evidence>
<evidence type="ECO:0000313" key="3">
    <source>
        <dbReference type="Proteomes" id="UP000562124"/>
    </source>
</evidence>
<reference evidence="2 3" key="1">
    <citation type="submission" date="2020-04" db="EMBL/GenBank/DDBJ databases">
        <title>Sequencing and Assembly of C. fimi.</title>
        <authorList>
            <person name="Ramsey A.R."/>
        </authorList>
    </citation>
    <scope>NUCLEOTIDE SEQUENCE [LARGE SCALE GENOMIC DNA]</scope>
    <source>
        <strain evidence="2 3">SB</strain>
    </source>
</reference>
<comment type="caution">
    <text evidence="2">The sequence shown here is derived from an EMBL/GenBank/DDBJ whole genome shotgun (WGS) entry which is preliminary data.</text>
</comment>
<dbReference type="NCBIfam" id="TIGR03057">
    <property type="entry name" value="xxxLxxG_by_4"/>
    <property type="match status" value="1"/>
</dbReference>
<keyword evidence="3" id="KW-1185">Reference proteome</keyword>
<gene>
    <name evidence="2" type="ORF">HIR71_02655</name>
</gene>
<dbReference type="Proteomes" id="UP000562124">
    <property type="component" value="Unassembled WGS sequence"/>
</dbReference>
<protein>
    <submittedName>
        <fullName evidence="2">Uncharacterized protein</fullName>
    </submittedName>
</protein>
<dbReference type="InterPro" id="IPR023908">
    <property type="entry name" value="xxxLxxG_rpt"/>
</dbReference>
<accession>A0A7Y0LWI3</accession>
<proteinExistence type="predicted"/>
<dbReference type="EMBL" id="JABCJJ010000002">
    <property type="protein sequence ID" value="NMR19129.1"/>
    <property type="molecule type" value="Genomic_DNA"/>
</dbReference>
<organism evidence="2 3">
    <name type="scientific">Cellulomonas fimi</name>
    <dbReference type="NCBI Taxonomy" id="1708"/>
    <lineage>
        <taxon>Bacteria</taxon>
        <taxon>Bacillati</taxon>
        <taxon>Actinomycetota</taxon>
        <taxon>Actinomycetes</taxon>
        <taxon>Micrococcales</taxon>
        <taxon>Cellulomonadaceae</taxon>
        <taxon>Cellulomonas</taxon>
    </lineage>
</organism>
<keyword evidence="1" id="KW-0732">Signal</keyword>
<dbReference type="AlphaFoldDB" id="A0A7Y0LWI3"/>
<sequence>MRLARTRTTAASLGAAAVVTVLIGALTLPAGAATTTGDGDVTVTNTETVQVRLDATGGLREARVYEQLALTGTGTTRVVNPVSSQGLRNLDGFGRFSVEDGAVVTEVTVDGDRRLRSVSDFDGDLPLRIEVTHLLDGEEVEPRDVVGRSGTLEVRYKVTNVTGRFEDVTYDDGTGTRVTTSAETVLPMIGQLVTTLPPTFTDVTSGEASIAGDGRGGTRMTYQMTLFPPIGSPTVEFGYTAQVRDAVVPPATVTSLPVSPLASPSFKGGSASLKSGADSGVRLTAGAMEIDANLLRLHDGAAQLLDGLLQLRAGADELSAGLRDEAVPGADQIAAGAGQLDAGLAEASSKAPALITGLEQVSAGLDKVDAGLVTMYGTVGELPAKAKPLRDGIAQLQAGIGTKAATGTLLNGVDQLRLSIGEAGPGLGVLAAGVYSTDPGAPGAYQKLSCAIEVLTHLRDGATPATRQPCYASSPLGAGVRPPIAPELDPIHQALLTSLIDQLTAGVGLLANPARLGDPNSMEFITGPKPAGADATLQRGLTYIQGRLQNLATPGLARIECGLSSASLPGVCDTARPGLLEGLSAIDGGVTKLVTEVVSGVQGGIGSASDTQANATLRGGLNSLEDGVDQIAAGGQTLISGLNQLGDGAGRLSAGAGDLANGLADAADGSGLLAEGLGTAAESAPQLVDGAQRLSVEGTSQLVANGKGTSADYGVKYAVIEAGAARAAEEGMAYGAPEGAAGATAYSIEIAGVDGGGAGSAGRGLAAVGLFAGGLGLAGLVRRQTA</sequence>
<feature type="signal peptide" evidence="1">
    <location>
        <begin position="1"/>
        <end position="32"/>
    </location>
</feature>
<evidence type="ECO:0000313" key="2">
    <source>
        <dbReference type="EMBL" id="NMR19129.1"/>
    </source>
</evidence>
<name>A0A7Y0LWI3_CELFI</name>
<dbReference type="RefSeq" id="WP_169323132.1">
    <property type="nucleotide sequence ID" value="NZ_JABCJJ010000002.1"/>
</dbReference>